<keyword evidence="4" id="KW-1185">Reference proteome</keyword>
<proteinExistence type="predicted"/>
<dbReference type="PANTHER" id="PTHR34572:SF8">
    <property type="entry name" value="(RAPE) HYPOTHETICAL PROTEIN"/>
    <property type="match status" value="1"/>
</dbReference>
<evidence type="ECO:0000256" key="1">
    <source>
        <dbReference type="SAM" id="MobiDB-lite"/>
    </source>
</evidence>
<reference evidence="3 4" key="1">
    <citation type="submission" date="2019-12" db="EMBL/GenBank/DDBJ databases">
        <authorList>
            <person name="Alioto T."/>
            <person name="Alioto T."/>
            <person name="Gomez Garrido J."/>
        </authorList>
    </citation>
    <scope>NUCLEOTIDE SEQUENCE [LARGE SCALE GENOMIC DNA]</scope>
</reference>
<dbReference type="AlphaFoldDB" id="A0A8S0SWY0"/>
<accession>A0A8S0SWY0</accession>
<dbReference type="OrthoDB" id="2020529at2759"/>
<sequence>MGSFVDKRAVIRGLVGVCVVAFAWLLRGYGNGDDVGGGEFGVAVRREQNYGEKKMEGGTRLGRASSRYGPTQPPPVFDGPVRKWKKQWVSSQSSNSDSKRKSTPPILLCRWTPLSSTATAADSANPDQPAKRRCRYTPIVPIEKEKKEAQENVSNEGSKSKENQSKVSANMGSDNIFENPSTGDISKEDTQEVSEGQSDSNDLDGEEES</sequence>
<dbReference type="EMBL" id="CACTIH010005544">
    <property type="protein sequence ID" value="CAA2997151.1"/>
    <property type="molecule type" value="Genomic_DNA"/>
</dbReference>
<feature type="compositionally biased region" description="Low complexity" evidence="1">
    <location>
        <begin position="87"/>
        <end position="96"/>
    </location>
</feature>
<keyword evidence="2" id="KW-1133">Transmembrane helix</keyword>
<feature type="compositionally biased region" description="Polar residues" evidence="1">
    <location>
        <begin position="113"/>
        <end position="126"/>
    </location>
</feature>
<feature type="transmembrane region" description="Helical" evidence="2">
    <location>
        <begin position="9"/>
        <end position="26"/>
    </location>
</feature>
<name>A0A8S0SWY0_OLEEU</name>
<feature type="region of interest" description="Disordered" evidence="1">
    <location>
        <begin position="56"/>
        <end position="209"/>
    </location>
</feature>
<dbReference type="Proteomes" id="UP000594638">
    <property type="component" value="Unassembled WGS sequence"/>
</dbReference>
<protein>
    <submittedName>
        <fullName evidence="3">Uncharacterized protein</fullName>
    </submittedName>
</protein>
<dbReference type="PANTHER" id="PTHR34572">
    <property type="entry name" value="GOLGIN FAMILY A PROTEIN"/>
    <property type="match status" value="1"/>
</dbReference>
<gene>
    <name evidence="3" type="ORF">OLEA9_A097612</name>
</gene>
<evidence type="ECO:0000313" key="4">
    <source>
        <dbReference type="Proteomes" id="UP000594638"/>
    </source>
</evidence>
<keyword evidence="2" id="KW-0472">Membrane</keyword>
<comment type="caution">
    <text evidence="3">The sequence shown here is derived from an EMBL/GenBank/DDBJ whole genome shotgun (WGS) entry which is preliminary data.</text>
</comment>
<organism evidence="3 4">
    <name type="scientific">Olea europaea subsp. europaea</name>
    <dbReference type="NCBI Taxonomy" id="158383"/>
    <lineage>
        <taxon>Eukaryota</taxon>
        <taxon>Viridiplantae</taxon>
        <taxon>Streptophyta</taxon>
        <taxon>Embryophyta</taxon>
        <taxon>Tracheophyta</taxon>
        <taxon>Spermatophyta</taxon>
        <taxon>Magnoliopsida</taxon>
        <taxon>eudicotyledons</taxon>
        <taxon>Gunneridae</taxon>
        <taxon>Pentapetalae</taxon>
        <taxon>asterids</taxon>
        <taxon>lamiids</taxon>
        <taxon>Lamiales</taxon>
        <taxon>Oleaceae</taxon>
        <taxon>Oleeae</taxon>
        <taxon>Olea</taxon>
    </lineage>
</organism>
<evidence type="ECO:0000313" key="3">
    <source>
        <dbReference type="EMBL" id="CAA2997151.1"/>
    </source>
</evidence>
<evidence type="ECO:0000256" key="2">
    <source>
        <dbReference type="SAM" id="Phobius"/>
    </source>
</evidence>
<dbReference type="Gramene" id="OE9A097612T2">
    <property type="protein sequence ID" value="OE9A097612C2"/>
    <property type="gene ID" value="OE9A097612"/>
</dbReference>
<keyword evidence="2" id="KW-0812">Transmembrane</keyword>
<feature type="compositionally biased region" description="Polar residues" evidence="1">
    <location>
        <begin position="165"/>
        <end position="184"/>
    </location>
</feature>